<evidence type="ECO:0000313" key="2">
    <source>
        <dbReference type="EMBL" id="MFI9120126.1"/>
    </source>
</evidence>
<sequence>MHDPEVQHEWMDFDFGATALGSSFHRDWSDYADDALDHIARRYGSEGDPTPLLLHAAHGRRPHRGRGDAGPTGPTLMRQALAETFEGSPVLPGCPRIEGTDRTHRGDPYVAMEGTAGGPGEQ</sequence>
<organism evidence="2 3">
    <name type="scientific">Streptomyces bikiniensis</name>
    <dbReference type="NCBI Taxonomy" id="1896"/>
    <lineage>
        <taxon>Bacteria</taxon>
        <taxon>Bacillati</taxon>
        <taxon>Actinomycetota</taxon>
        <taxon>Actinomycetes</taxon>
        <taxon>Kitasatosporales</taxon>
        <taxon>Streptomycetaceae</taxon>
        <taxon>Streptomyces</taxon>
    </lineage>
</organism>
<accession>A0ABW8CTF2</accession>
<name>A0ABW8CTF2_STRBI</name>
<comment type="caution">
    <text evidence="2">The sequence shown here is derived from an EMBL/GenBank/DDBJ whole genome shotgun (WGS) entry which is preliminary data.</text>
</comment>
<keyword evidence="3" id="KW-1185">Reference proteome</keyword>
<gene>
    <name evidence="2" type="ORF">ACIGW0_12140</name>
</gene>
<dbReference type="RefSeq" id="WP_399613771.1">
    <property type="nucleotide sequence ID" value="NZ_JBITYT010000004.1"/>
</dbReference>
<evidence type="ECO:0000256" key="1">
    <source>
        <dbReference type="SAM" id="MobiDB-lite"/>
    </source>
</evidence>
<reference evidence="2 3" key="1">
    <citation type="submission" date="2024-10" db="EMBL/GenBank/DDBJ databases">
        <title>The Natural Products Discovery Center: Release of the First 8490 Sequenced Strains for Exploring Actinobacteria Biosynthetic Diversity.</title>
        <authorList>
            <person name="Kalkreuter E."/>
            <person name="Kautsar S.A."/>
            <person name="Yang D."/>
            <person name="Bader C.D."/>
            <person name="Teijaro C.N."/>
            <person name="Fluegel L."/>
            <person name="Davis C.M."/>
            <person name="Simpson J.R."/>
            <person name="Lauterbach L."/>
            <person name="Steele A.D."/>
            <person name="Gui C."/>
            <person name="Meng S."/>
            <person name="Li G."/>
            <person name="Viehrig K."/>
            <person name="Ye F."/>
            <person name="Su P."/>
            <person name="Kiefer A.F."/>
            <person name="Nichols A."/>
            <person name="Cepeda A.J."/>
            <person name="Yan W."/>
            <person name="Fan B."/>
            <person name="Jiang Y."/>
            <person name="Adhikari A."/>
            <person name="Zheng C.-J."/>
            <person name="Schuster L."/>
            <person name="Cowan T.M."/>
            <person name="Smanski M.J."/>
            <person name="Chevrette M.G."/>
            <person name="De Carvalho L.P.S."/>
            <person name="Shen B."/>
        </authorList>
    </citation>
    <scope>NUCLEOTIDE SEQUENCE [LARGE SCALE GENOMIC DNA]</scope>
    <source>
        <strain evidence="2 3">NPDC053346</strain>
    </source>
</reference>
<proteinExistence type="predicted"/>
<feature type="region of interest" description="Disordered" evidence="1">
    <location>
        <begin position="42"/>
        <end position="122"/>
    </location>
</feature>
<dbReference type="EMBL" id="JBITYT010000004">
    <property type="protein sequence ID" value="MFI9120126.1"/>
    <property type="molecule type" value="Genomic_DNA"/>
</dbReference>
<dbReference type="Proteomes" id="UP001614391">
    <property type="component" value="Unassembled WGS sequence"/>
</dbReference>
<feature type="compositionally biased region" description="Basic and acidic residues" evidence="1">
    <location>
        <begin position="98"/>
        <end position="107"/>
    </location>
</feature>
<protein>
    <submittedName>
        <fullName evidence="2">Uncharacterized protein</fullName>
    </submittedName>
</protein>
<evidence type="ECO:0000313" key="3">
    <source>
        <dbReference type="Proteomes" id="UP001614391"/>
    </source>
</evidence>